<evidence type="ECO:0000313" key="5">
    <source>
        <dbReference type="Proteomes" id="UP000812440"/>
    </source>
</evidence>
<gene>
    <name evidence="4" type="ORF">GDO86_012299</name>
</gene>
<sequence length="289" mass="31476">FIYGLVTSSLLSRWSVYIHSRAPIYCSYLCNTETRSLLGILPSQHPASLCRYTLQADMKAATRQMEDGDTALHIAVVHGKILVAERVISLLLLGGRHVDIPNNLRQTPLHLAVVTKQPDLVSLLIEHGANPEMPDRNGQTSIHLACEYESLRCLEIMLRARKCDLEATNYQGMTALHIAISTGRSDIALCLLDNGSDVDTVDIKSGRSSLIQAVESDCEELVSLLLQRGAQVNAQTYAGNTALHVASGRGLVEITRLLLRSGADGSIKNCHNDTAITVAKNQRVSAVIE</sequence>
<dbReference type="AlphaFoldDB" id="A0A8T2ILQ2"/>
<comment type="caution">
    <text evidence="4">The sequence shown here is derived from an EMBL/GenBank/DDBJ whole genome shotgun (WGS) entry which is preliminary data.</text>
</comment>
<dbReference type="PROSITE" id="PS50088">
    <property type="entry name" value="ANK_REPEAT"/>
    <property type="match status" value="5"/>
</dbReference>
<feature type="repeat" description="ANK" evidence="3">
    <location>
        <begin position="171"/>
        <end position="203"/>
    </location>
</feature>
<keyword evidence="5" id="KW-1185">Reference proteome</keyword>
<feature type="non-terminal residue" evidence="4">
    <location>
        <position position="289"/>
    </location>
</feature>
<feature type="repeat" description="ANK" evidence="3">
    <location>
        <begin position="104"/>
        <end position="136"/>
    </location>
</feature>
<dbReference type="PANTHER" id="PTHR46680:SF2">
    <property type="entry name" value="NF-KAPPA-B INHIBITOR ZETA"/>
    <property type="match status" value="1"/>
</dbReference>
<evidence type="ECO:0000256" key="3">
    <source>
        <dbReference type="PROSITE-ProRule" id="PRU00023"/>
    </source>
</evidence>
<feature type="repeat" description="ANK" evidence="3">
    <location>
        <begin position="238"/>
        <end position="270"/>
    </location>
</feature>
<dbReference type="GO" id="GO:0051059">
    <property type="term" value="F:NF-kappaB binding"/>
    <property type="evidence" value="ECO:0007669"/>
    <property type="project" value="TreeGrafter"/>
</dbReference>
<keyword evidence="2 3" id="KW-0040">ANK repeat</keyword>
<dbReference type="GO" id="GO:0071356">
    <property type="term" value="P:cellular response to tumor necrosis factor"/>
    <property type="evidence" value="ECO:0007669"/>
    <property type="project" value="TreeGrafter"/>
</dbReference>
<dbReference type="GO" id="GO:0005829">
    <property type="term" value="C:cytosol"/>
    <property type="evidence" value="ECO:0007669"/>
    <property type="project" value="TreeGrafter"/>
</dbReference>
<dbReference type="Pfam" id="PF13637">
    <property type="entry name" value="Ank_4"/>
    <property type="match status" value="1"/>
</dbReference>
<dbReference type="PANTHER" id="PTHR46680">
    <property type="entry name" value="NF-KAPPA-B INHIBITOR ALPHA"/>
    <property type="match status" value="1"/>
</dbReference>
<accession>A0A8T2ILQ2</accession>
<dbReference type="InterPro" id="IPR051070">
    <property type="entry name" value="NF-kappa-B_inhibitor"/>
</dbReference>
<feature type="repeat" description="ANK" evidence="3">
    <location>
        <begin position="67"/>
        <end position="103"/>
    </location>
</feature>
<evidence type="ECO:0000256" key="1">
    <source>
        <dbReference type="ARBA" id="ARBA00022737"/>
    </source>
</evidence>
<name>A0A8T2ILQ2_9PIPI</name>
<proteinExistence type="predicted"/>
<dbReference type="SUPFAM" id="SSF48403">
    <property type="entry name" value="Ankyrin repeat"/>
    <property type="match status" value="1"/>
</dbReference>
<feature type="repeat" description="ANK" evidence="3">
    <location>
        <begin position="205"/>
        <end position="237"/>
    </location>
</feature>
<dbReference type="EMBL" id="JAACNH010000008">
    <property type="protein sequence ID" value="KAG8433875.1"/>
    <property type="molecule type" value="Genomic_DNA"/>
</dbReference>
<dbReference type="SMART" id="SM00248">
    <property type="entry name" value="ANK"/>
    <property type="match status" value="6"/>
</dbReference>
<protein>
    <submittedName>
        <fullName evidence="4">Uncharacterized protein</fullName>
    </submittedName>
</protein>
<dbReference type="Pfam" id="PF12796">
    <property type="entry name" value="Ank_2"/>
    <property type="match status" value="1"/>
</dbReference>
<evidence type="ECO:0000256" key="2">
    <source>
        <dbReference type="ARBA" id="ARBA00023043"/>
    </source>
</evidence>
<organism evidence="4 5">
    <name type="scientific">Hymenochirus boettgeri</name>
    <name type="common">Congo dwarf clawed frog</name>
    <dbReference type="NCBI Taxonomy" id="247094"/>
    <lineage>
        <taxon>Eukaryota</taxon>
        <taxon>Metazoa</taxon>
        <taxon>Chordata</taxon>
        <taxon>Craniata</taxon>
        <taxon>Vertebrata</taxon>
        <taxon>Euteleostomi</taxon>
        <taxon>Amphibia</taxon>
        <taxon>Batrachia</taxon>
        <taxon>Anura</taxon>
        <taxon>Pipoidea</taxon>
        <taxon>Pipidae</taxon>
        <taxon>Pipinae</taxon>
        <taxon>Hymenochirus</taxon>
    </lineage>
</organism>
<reference evidence="4" key="1">
    <citation type="thesis" date="2020" institute="ProQuest LLC" country="789 East Eisenhower Parkway, Ann Arbor, MI, USA">
        <title>Comparative Genomics and Chromosome Evolution.</title>
        <authorList>
            <person name="Mudd A.B."/>
        </authorList>
    </citation>
    <scope>NUCLEOTIDE SEQUENCE</scope>
    <source>
        <strain evidence="4">Female2</strain>
        <tissue evidence="4">Blood</tissue>
    </source>
</reference>
<dbReference type="Gene3D" id="1.25.40.20">
    <property type="entry name" value="Ankyrin repeat-containing domain"/>
    <property type="match status" value="1"/>
</dbReference>
<keyword evidence="1" id="KW-0677">Repeat</keyword>
<dbReference type="OrthoDB" id="10254947at2759"/>
<dbReference type="PROSITE" id="PS50297">
    <property type="entry name" value="ANK_REP_REGION"/>
    <property type="match status" value="5"/>
</dbReference>
<dbReference type="Pfam" id="PF00023">
    <property type="entry name" value="Ank"/>
    <property type="match status" value="1"/>
</dbReference>
<feature type="non-terminal residue" evidence="4">
    <location>
        <position position="1"/>
    </location>
</feature>
<dbReference type="PRINTS" id="PR01415">
    <property type="entry name" value="ANKYRIN"/>
</dbReference>
<dbReference type="Proteomes" id="UP000812440">
    <property type="component" value="Chromosome 7"/>
</dbReference>
<dbReference type="InterPro" id="IPR036770">
    <property type="entry name" value="Ankyrin_rpt-contain_sf"/>
</dbReference>
<dbReference type="InterPro" id="IPR002110">
    <property type="entry name" value="Ankyrin_rpt"/>
</dbReference>
<evidence type="ECO:0000313" key="4">
    <source>
        <dbReference type="EMBL" id="KAG8433875.1"/>
    </source>
</evidence>